<proteinExistence type="predicted"/>
<name>A0A1I1U8F7_9BACT</name>
<evidence type="ECO:0000313" key="1">
    <source>
        <dbReference type="EMBL" id="SFD67151.1"/>
    </source>
</evidence>
<gene>
    <name evidence="1" type="ORF">SAMN02745121_01054</name>
</gene>
<evidence type="ECO:0000313" key="2">
    <source>
        <dbReference type="Proteomes" id="UP000199400"/>
    </source>
</evidence>
<dbReference type="AlphaFoldDB" id="A0A1I1U8F7"/>
<keyword evidence="2" id="KW-1185">Reference proteome</keyword>
<dbReference type="Proteomes" id="UP000199400">
    <property type="component" value="Unassembled WGS sequence"/>
</dbReference>
<accession>A0A1I1U8F7</accession>
<organism evidence="1 2">
    <name type="scientific">Nannocystis exedens</name>
    <dbReference type="NCBI Taxonomy" id="54"/>
    <lineage>
        <taxon>Bacteria</taxon>
        <taxon>Pseudomonadati</taxon>
        <taxon>Myxococcota</taxon>
        <taxon>Polyangia</taxon>
        <taxon>Nannocystales</taxon>
        <taxon>Nannocystaceae</taxon>
        <taxon>Nannocystis</taxon>
    </lineage>
</organism>
<dbReference type="EMBL" id="FOMX01000003">
    <property type="protein sequence ID" value="SFD67151.1"/>
    <property type="molecule type" value="Genomic_DNA"/>
</dbReference>
<reference evidence="2" key="1">
    <citation type="submission" date="2016-10" db="EMBL/GenBank/DDBJ databases">
        <authorList>
            <person name="Varghese N."/>
            <person name="Submissions S."/>
        </authorList>
    </citation>
    <scope>NUCLEOTIDE SEQUENCE [LARGE SCALE GENOMIC DNA]</scope>
    <source>
        <strain evidence="2">ATCC 25963</strain>
    </source>
</reference>
<sequence length="82" mass="9000">MTRCWNDSSFLRIGKDGDEENAETIPDVVGFSHYWWVPGTLVTTGSTVDVVLPNGSHMIALVTKDSDGHLDATAITYARTCR</sequence>
<protein>
    <submittedName>
        <fullName evidence="1">Uncharacterized protein</fullName>
    </submittedName>
</protein>